<keyword evidence="1" id="KW-0677">Repeat</keyword>
<dbReference type="Pfam" id="PF24809">
    <property type="entry name" value="DUF7708"/>
    <property type="match status" value="1"/>
</dbReference>
<proteinExistence type="predicted"/>
<organism evidence="4 5">
    <name type="scientific">Lachnellula cervina</name>
    <dbReference type="NCBI Taxonomy" id="1316786"/>
    <lineage>
        <taxon>Eukaryota</taxon>
        <taxon>Fungi</taxon>
        <taxon>Dikarya</taxon>
        <taxon>Ascomycota</taxon>
        <taxon>Pezizomycotina</taxon>
        <taxon>Leotiomycetes</taxon>
        <taxon>Helotiales</taxon>
        <taxon>Lachnaceae</taxon>
        <taxon>Lachnellula</taxon>
    </lineage>
</organism>
<gene>
    <name evidence="4" type="ORF">LCER1_G001100</name>
</gene>
<dbReference type="InterPro" id="IPR056125">
    <property type="entry name" value="DUF7708"/>
</dbReference>
<evidence type="ECO:0000313" key="4">
    <source>
        <dbReference type="EMBL" id="TVY59373.1"/>
    </source>
</evidence>
<dbReference type="PANTHER" id="PTHR10039">
    <property type="entry name" value="AMELOGENIN"/>
    <property type="match status" value="1"/>
</dbReference>
<sequence>MDDISFTPILAECASDDSFDPWKIAIARFLESLDEKSRENFNEATPGNLFYCVSKVEREDREAIKARSAIRQIYPLISAVKDYGKALDVYANLASPYLAPIWGSIRVVLVIASSHAKFYSRILDVFSRIGDILPRFRDYQRIFNGKKHQRFTLSMSKAYLDIITLCTEFSTLLQGQNKSFLKRIYKPLSPALNSRLEKAVVDKFRKHKKEVDKEAEVCHMIEEKEARDLVLRISAAAEARERGRLKHILIYDLNSNVEQRQSKKNSSYDCLQSTMNTNITRCNGYDMQAVVLGLLSCRISKLGWKMVPLQCSAVMEYQLLRSLNDLPTTVFSTLETLLRDGKKPDIENLIRLIEFSIQRLPSVIMFVDGLDEMSESDRKFVFLLLKTTTGLGATSQVKDFVSSREDATYLMDSPGIPSFKIQISSNTISPDIDRYIKNEIEALRSKGDLVIRDATLEDEIATALVNGAKGMFLWVKFQLADLCTAETDKSIRDVLKNIPRSLSETYDRLLGRIERQEYVKRMFNWILSKVPNNIARLIRACGNLVVIDDVTLNVSLAHYTVEQYLLGQDGPEATYFHIQLQDARIQVGQFCVTYLSFSDFETQVSQYCPGQDSFSIVAKYPSYVCCESNS</sequence>
<protein>
    <recommendedName>
        <fullName evidence="6">Vegetative incompatibility protein HET-E-1</fullName>
    </recommendedName>
</protein>
<evidence type="ECO:0008006" key="6">
    <source>
        <dbReference type="Google" id="ProtNLM"/>
    </source>
</evidence>
<dbReference type="AlphaFoldDB" id="A0A7D8YS78"/>
<evidence type="ECO:0000259" key="3">
    <source>
        <dbReference type="Pfam" id="PF24883"/>
    </source>
</evidence>
<comment type="caution">
    <text evidence="4">The sequence shown here is derived from an EMBL/GenBank/DDBJ whole genome shotgun (WGS) entry which is preliminary data.</text>
</comment>
<evidence type="ECO:0000259" key="2">
    <source>
        <dbReference type="Pfam" id="PF24809"/>
    </source>
</evidence>
<name>A0A7D8YS78_9HELO</name>
<reference evidence="4 5" key="1">
    <citation type="submission" date="2018-05" db="EMBL/GenBank/DDBJ databases">
        <title>Whole genome sequencing for identification of molecular markers to develop diagnostic detection tools for the regulated plant pathogen Lachnellula willkommii.</title>
        <authorList>
            <person name="Giroux E."/>
            <person name="Bilodeau G."/>
        </authorList>
    </citation>
    <scope>NUCLEOTIDE SEQUENCE [LARGE SCALE GENOMIC DNA]</scope>
    <source>
        <strain evidence="4 5">CBS 625.97</strain>
    </source>
</reference>
<dbReference type="EMBL" id="QGMG01000005">
    <property type="protein sequence ID" value="TVY59373.1"/>
    <property type="molecule type" value="Genomic_DNA"/>
</dbReference>
<keyword evidence="5" id="KW-1185">Reference proteome</keyword>
<feature type="domain" description="Nephrocystin 3-like N-terminal" evidence="3">
    <location>
        <begin position="316"/>
        <end position="404"/>
    </location>
</feature>
<evidence type="ECO:0000313" key="5">
    <source>
        <dbReference type="Proteomes" id="UP000481288"/>
    </source>
</evidence>
<dbReference type="OrthoDB" id="7464126at2759"/>
<feature type="domain" description="DUF7708" evidence="2">
    <location>
        <begin position="78"/>
        <end position="222"/>
    </location>
</feature>
<dbReference type="InterPro" id="IPR056884">
    <property type="entry name" value="NPHP3-like_N"/>
</dbReference>
<dbReference type="Pfam" id="PF24883">
    <property type="entry name" value="NPHP3_N"/>
    <property type="match status" value="1"/>
</dbReference>
<dbReference type="Proteomes" id="UP000481288">
    <property type="component" value="Unassembled WGS sequence"/>
</dbReference>
<dbReference type="PANTHER" id="PTHR10039:SF10">
    <property type="entry name" value="NACHT DOMAIN-CONTAINING PROTEIN"/>
    <property type="match status" value="1"/>
</dbReference>
<evidence type="ECO:0000256" key="1">
    <source>
        <dbReference type="ARBA" id="ARBA00022737"/>
    </source>
</evidence>
<accession>A0A7D8YS78</accession>